<reference evidence="2" key="1">
    <citation type="submission" date="2019-06" db="EMBL/GenBank/DDBJ databases">
        <authorList>
            <person name="Zheng W."/>
        </authorList>
    </citation>
    <scope>NUCLEOTIDE SEQUENCE</scope>
    <source>
        <strain evidence="2">QDHG01</strain>
    </source>
</reference>
<dbReference type="EMBL" id="RRYP01031916">
    <property type="protein sequence ID" value="TNV70883.1"/>
    <property type="molecule type" value="Genomic_DNA"/>
</dbReference>
<dbReference type="Proteomes" id="UP000785679">
    <property type="component" value="Unassembled WGS sequence"/>
</dbReference>
<name>A0A8J8N9L5_HALGN</name>
<proteinExistence type="predicted"/>
<protein>
    <submittedName>
        <fullName evidence="2">Uncharacterized protein</fullName>
    </submittedName>
</protein>
<gene>
    <name evidence="2" type="ORF">FGO68_gene2496</name>
</gene>
<keyword evidence="3" id="KW-1185">Reference proteome</keyword>
<sequence>MSVKLDGVKETLRAMRKIDPELLKEMNKEIKGIMIPIRDKAREYAPTAAPGGLYNWDEGKYTRKITARNSAFRTFNSEGRLRRFPLYQAEVVRKGIYYTAAPSKRNRNGWSSQYIVANASASGSIYETAGRKNPGGDPKSRSNNPGAGAHFVSRMGPLYGEGNSRGRLIFRAWAENQGRAQAAVVQAIQNTIAAFNQGRYDKAAQWPSYPIYQLMPQPRLTVKLYLKAKSKSKALRRAQKTLLKLLVQPLAQRLQLSTVKMPLRLLQPPSSKQHNQLPPYVIQVQPLLRLRQINTQTSSKRLPVQIEISSNRP</sequence>
<accession>A0A8J8N9L5</accession>
<comment type="caution">
    <text evidence="2">The sequence shown here is derived from an EMBL/GenBank/DDBJ whole genome shotgun (WGS) entry which is preliminary data.</text>
</comment>
<feature type="region of interest" description="Disordered" evidence="1">
    <location>
        <begin position="127"/>
        <end position="148"/>
    </location>
</feature>
<dbReference type="AlphaFoldDB" id="A0A8J8N9L5"/>
<evidence type="ECO:0000256" key="1">
    <source>
        <dbReference type="SAM" id="MobiDB-lite"/>
    </source>
</evidence>
<evidence type="ECO:0000313" key="2">
    <source>
        <dbReference type="EMBL" id="TNV70883.1"/>
    </source>
</evidence>
<evidence type="ECO:0000313" key="3">
    <source>
        <dbReference type="Proteomes" id="UP000785679"/>
    </source>
</evidence>
<organism evidence="2 3">
    <name type="scientific">Halteria grandinella</name>
    <dbReference type="NCBI Taxonomy" id="5974"/>
    <lineage>
        <taxon>Eukaryota</taxon>
        <taxon>Sar</taxon>
        <taxon>Alveolata</taxon>
        <taxon>Ciliophora</taxon>
        <taxon>Intramacronucleata</taxon>
        <taxon>Spirotrichea</taxon>
        <taxon>Stichotrichia</taxon>
        <taxon>Sporadotrichida</taxon>
        <taxon>Halteriidae</taxon>
        <taxon>Halteria</taxon>
    </lineage>
</organism>